<protein>
    <submittedName>
        <fullName evidence="1">Uncharacterized protein</fullName>
    </submittedName>
</protein>
<evidence type="ECO:0000313" key="1">
    <source>
        <dbReference type="EMBL" id="MEA9355550.1"/>
    </source>
</evidence>
<reference evidence="1 2" key="1">
    <citation type="submission" date="2023-11" db="EMBL/GenBank/DDBJ databases">
        <title>A Novel Polar Bacteriovorax (B. antarcticus) Isolated from the Biocrust in Antarctica.</title>
        <authorList>
            <person name="Mun W."/>
            <person name="Choi S.Y."/>
            <person name="Mitchell R.J."/>
        </authorList>
    </citation>
    <scope>NUCLEOTIDE SEQUENCE [LARGE SCALE GENOMIC DNA]</scope>
    <source>
        <strain evidence="1 2">PP10</strain>
    </source>
</reference>
<evidence type="ECO:0000313" key="2">
    <source>
        <dbReference type="Proteomes" id="UP001302274"/>
    </source>
</evidence>
<sequence length="153" mass="17683">MFSRLDHESKAVLFPKDWADGLKQILLNIYGERCIKDEKTFEIFGFSYPNEVLLIISYVGLDKFESPVTLFLSSDLTLKTATDKIMDTMFDSAGVFFDSYFATEESEDEIWDDYVLDWQDAEFGSDKIFYKVTRENVMLTMEANLILGDLADE</sequence>
<gene>
    <name evidence="1" type="ORF">SHI21_05040</name>
</gene>
<comment type="caution">
    <text evidence="1">The sequence shown here is derived from an EMBL/GenBank/DDBJ whole genome shotgun (WGS) entry which is preliminary data.</text>
</comment>
<proteinExistence type="predicted"/>
<accession>A0ABU5VU57</accession>
<organism evidence="1 2">
    <name type="scientific">Bacteriovorax antarcticus</name>
    <dbReference type="NCBI Taxonomy" id="3088717"/>
    <lineage>
        <taxon>Bacteria</taxon>
        <taxon>Pseudomonadati</taxon>
        <taxon>Bdellovibrionota</taxon>
        <taxon>Bacteriovoracia</taxon>
        <taxon>Bacteriovoracales</taxon>
        <taxon>Bacteriovoracaceae</taxon>
        <taxon>Bacteriovorax</taxon>
    </lineage>
</organism>
<keyword evidence="2" id="KW-1185">Reference proteome</keyword>
<dbReference type="Proteomes" id="UP001302274">
    <property type="component" value="Unassembled WGS sequence"/>
</dbReference>
<name>A0ABU5VU57_9BACT</name>
<dbReference type="RefSeq" id="WP_323575119.1">
    <property type="nucleotide sequence ID" value="NZ_JAYGJQ010000001.1"/>
</dbReference>
<dbReference type="EMBL" id="JAYGJQ010000001">
    <property type="protein sequence ID" value="MEA9355550.1"/>
    <property type="molecule type" value="Genomic_DNA"/>
</dbReference>